<comment type="caution">
    <text evidence="1">The sequence shown here is derived from an EMBL/GenBank/DDBJ whole genome shotgun (WGS) entry which is preliminary data.</text>
</comment>
<protein>
    <submittedName>
        <fullName evidence="1">Uncharacterized protein</fullName>
    </submittedName>
</protein>
<dbReference type="Proteomes" id="UP000236333">
    <property type="component" value="Unassembled WGS sequence"/>
</dbReference>
<dbReference type="EMBL" id="PGGS01000812">
    <property type="protein sequence ID" value="PNH01709.1"/>
    <property type="molecule type" value="Genomic_DNA"/>
</dbReference>
<dbReference type="OrthoDB" id="535454at2759"/>
<organism evidence="1 2">
    <name type="scientific">Tetrabaena socialis</name>
    <dbReference type="NCBI Taxonomy" id="47790"/>
    <lineage>
        <taxon>Eukaryota</taxon>
        <taxon>Viridiplantae</taxon>
        <taxon>Chlorophyta</taxon>
        <taxon>core chlorophytes</taxon>
        <taxon>Chlorophyceae</taxon>
        <taxon>CS clade</taxon>
        <taxon>Chlamydomonadales</taxon>
        <taxon>Tetrabaenaceae</taxon>
        <taxon>Tetrabaena</taxon>
    </lineage>
</organism>
<name>A0A2J7ZN64_9CHLO</name>
<evidence type="ECO:0000313" key="2">
    <source>
        <dbReference type="Proteomes" id="UP000236333"/>
    </source>
</evidence>
<accession>A0A2J7ZN64</accession>
<reference evidence="1 2" key="1">
    <citation type="journal article" date="2017" name="Mol. Biol. Evol.">
        <title>The 4-celled Tetrabaena socialis nuclear genome reveals the essential components for genetic control of cell number at the origin of multicellularity in the volvocine lineage.</title>
        <authorList>
            <person name="Featherston J."/>
            <person name="Arakaki Y."/>
            <person name="Hanschen E.R."/>
            <person name="Ferris P.J."/>
            <person name="Michod R.E."/>
            <person name="Olson B.J.S.C."/>
            <person name="Nozaki H."/>
            <person name="Durand P.M."/>
        </authorList>
    </citation>
    <scope>NUCLEOTIDE SEQUENCE [LARGE SCALE GENOMIC DNA]</scope>
    <source>
        <strain evidence="1 2">NIES-571</strain>
    </source>
</reference>
<gene>
    <name evidence="1" type="ORF">TSOC_012384</name>
</gene>
<keyword evidence="2" id="KW-1185">Reference proteome</keyword>
<sequence length="133" mass="14232">MDGGDGHKDCRYPESLIKTWNVAATWGLDAALLNHKLEVMLQGGPKSIIVNVVDVCDDSDCDGCCKKNTGNKAWKLIDIEKWPASALLGFPTSSLTFDVNDVSYPDGSSKRKGAGPGVMALCYRDVGAAMILP</sequence>
<proteinExistence type="predicted"/>
<dbReference type="AlphaFoldDB" id="A0A2J7ZN64"/>
<evidence type="ECO:0000313" key="1">
    <source>
        <dbReference type="EMBL" id="PNH01709.1"/>
    </source>
</evidence>